<dbReference type="Proteomes" id="UP000806528">
    <property type="component" value="Unassembled WGS sequence"/>
</dbReference>
<dbReference type="RefSeq" id="WP_193119761.1">
    <property type="nucleotide sequence ID" value="NZ_JADBGI010000001.1"/>
</dbReference>
<evidence type="ECO:0000256" key="3">
    <source>
        <dbReference type="ARBA" id="ARBA00022827"/>
    </source>
</evidence>
<dbReference type="InterPro" id="IPR036188">
    <property type="entry name" value="FAD/NAD-bd_sf"/>
</dbReference>
<dbReference type="SUPFAM" id="SSF56425">
    <property type="entry name" value="Succinate dehydrogenase/fumarate reductase flavoprotein, catalytic domain"/>
    <property type="match status" value="1"/>
</dbReference>
<comment type="cofactor">
    <cofactor evidence="1">
        <name>FAD</name>
        <dbReference type="ChEBI" id="CHEBI:57692"/>
    </cofactor>
</comment>
<keyword evidence="4" id="KW-0560">Oxidoreductase</keyword>
<keyword evidence="3" id="KW-0274">FAD</keyword>
<dbReference type="InterPro" id="IPR027477">
    <property type="entry name" value="Succ_DH/fumarate_Rdtase_cat_sf"/>
</dbReference>
<protein>
    <submittedName>
        <fullName evidence="6">FAD-binding protein</fullName>
    </submittedName>
</protein>
<organism evidence="6 7">
    <name type="scientific">Nocardiopsis coralli</name>
    <dbReference type="NCBI Taxonomy" id="2772213"/>
    <lineage>
        <taxon>Bacteria</taxon>
        <taxon>Bacillati</taxon>
        <taxon>Actinomycetota</taxon>
        <taxon>Actinomycetes</taxon>
        <taxon>Streptosporangiales</taxon>
        <taxon>Nocardiopsidaceae</taxon>
        <taxon>Nocardiopsis</taxon>
    </lineage>
</organism>
<name>A0ABR9NZV3_9ACTN</name>
<dbReference type="EMBL" id="JADBGI010000001">
    <property type="protein sequence ID" value="MBE2997088.1"/>
    <property type="molecule type" value="Genomic_DNA"/>
</dbReference>
<keyword evidence="2" id="KW-0285">Flavoprotein</keyword>
<evidence type="ECO:0000313" key="7">
    <source>
        <dbReference type="Proteomes" id="UP000806528"/>
    </source>
</evidence>
<dbReference type="Pfam" id="PF00890">
    <property type="entry name" value="FAD_binding_2"/>
    <property type="match status" value="1"/>
</dbReference>
<accession>A0ABR9NZV3</accession>
<evidence type="ECO:0000256" key="4">
    <source>
        <dbReference type="ARBA" id="ARBA00023002"/>
    </source>
</evidence>
<dbReference type="InterPro" id="IPR003953">
    <property type="entry name" value="FAD-dep_OxRdtase_2_FAD-bd"/>
</dbReference>
<dbReference type="Gene3D" id="3.50.50.60">
    <property type="entry name" value="FAD/NAD(P)-binding domain"/>
    <property type="match status" value="2"/>
</dbReference>
<comment type="caution">
    <text evidence="6">The sequence shown here is derived from an EMBL/GenBank/DDBJ whole genome shotgun (WGS) entry which is preliminary data.</text>
</comment>
<dbReference type="InterPro" id="IPR050315">
    <property type="entry name" value="FAD-oxidoreductase_2"/>
</dbReference>
<proteinExistence type="predicted"/>
<evidence type="ECO:0000259" key="5">
    <source>
        <dbReference type="Pfam" id="PF00890"/>
    </source>
</evidence>
<evidence type="ECO:0000256" key="1">
    <source>
        <dbReference type="ARBA" id="ARBA00001974"/>
    </source>
</evidence>
<dbReference type="PANTHER" id="PTHR43400:SF10">
    <property type="entry name" value="3-OXOSTEROID 1-DEHYDROGENASE"/>
    <property type="match status" value="1"/>
</dbReference>
<sequence length="512" mass="53180">MHGTHTRETTCDVVVAGSGAGALAGALSTAAAGLDTLVLERTEVVGGTSAYSGASVWLPGSRVQQRAGIDDSTASARTYLEALLGDRERARREAFLGSAPEVVEALESHPALAFEWQAFPEYFDLPGRLGSGRSLMPLDLPPGDLGDLLPLVRPEVGRDRGGLGHAEGPLTGGRALIGRLLKAFTETGSGTVRTGTRVTGLVVEDGRVTGVRASTSEGAVRVHARRGVLLAGGGFEGDADLRAEHGVAGSAAWTMAPAGANTGDLIRAATEVGAGTEIMDQAWWCPGLRMADGSAAFTLGFRGGLAVDADGLRFANESQPYDRMGRAMAEQPGRIPAFWVFDGRFAGGPPAISLPGATAEEHLERGSLVRAGSLAGLAEELGLAPHALERTVERFNAFAARGRDDDFGRGEDVYDRFFADPSHGTPNPCLVPVDRPPYFAARLVLSDLGTKGGLRTDTEGRVLDRGGAPLPGLYAAGNTSASFTGGHYPAPGVPIGSAMVFAHRAALDMARH</sequence>
<evidence type="ECO:0000313" key="6">
    <source>
        <dbReference type="EMBL" id="MBE2997088.1"/>
    </source>
</evidence>
<keyword evidence="7" id="KW-1185">Reference proteome</keyword>
<evidence type="ECO:0000256" key="2">
    <source>
        <dbReference type="ARBA" id="ARBA00022630"/>
    </source>
</evidence>
<dbReference type="PANTHER" id="PTHR43400">
    <property type="entry name" value="FUMARATE REDUCTASE"/>
    <property type="match status" value="1"/>
</dbReference>
<dbReference type="SUPFAM" id="SSF51905">
    <property type="entry name" value="FAD/NAD(P)-binding domain"/>
    <property type="match status" value="1"/>
</dbReference>
<reference evidence="6 7" key="1">
    <citation type="submission" date="2020-09" db="EMBL/GenBank/DDBJ databases">
        <title>Diversity and distribution of actinomycetes associated with coral in the coast of Hainan.</title>
        <authorList>
            <person name="Li F."/>
        </authorList>
    </citation>
    <scope>NUCLEOTIDE SEQUENCE [LARGE SCALE GENOMIC DNA]</scope>
    <source>
        <strain evidence="6 7">HNM0947</strain>
    </source>
</reference>
<feature type="domain" description="FAD-dependent oxidoreductase 2 FAD-binding" evidence="5">
    <location>
        <begin position="12"/>
        <end position="493"/>
    </location>
</feature>
<gene>
    <name evidence="6" type="ORF">IDM40_00010</name>
</gene>